<dbReference type="AlphaFoldDB" id="A0A0R3M6E2"/>
<reference evidence="1 2" key="1">
    <citation type="submission" date="2014-03" db="EMBL/GenBank/DDBJ databases">
        <title>Bradyrhizobium valentinum sp. nov., isolated from effective nodules of Lupinus mariae-josephae, a lupine endemic of basic-lime soils in Eastern Spain.</title>
        <authorList>
            <person name="Duran D."/>
            <person name="Rey L."/>
            <person name="Navarro A."/>
            <person name="Busquets A."/>
            <person name="Imperial J."/>
            <person name="Ruiz-Argueso T."/>
        </authorList>
    </citation>
    <scope>NUCLEOTIDE SEQUENCE [LARGE SCALE GENOMIC DNA]</scope>
    <source>
        <strain evidence="1 2">CCBAU 23086</strain>
    </source>
</reference>
<protein>
    <submittedName>
        <fullName evidence="1">Uncharacterized protein</fullName>
    </submittedName>
</protein>
<proteinExistence type="predicted"/>
<organism evidence="1 2">
    <name type="scientific">Bradyrhizobium lablabi</name>
    <dbReference type="NCBI Taxonomy" id="722472"/>
    <lineage>
        <taxon>Bacteria</taxon>
        <taxon>Pseudomonadati</taxon>
        <taxon>Pseudomonadota</taxon>
        <taxon>Alphaproteobacteria</taxon>
        <taxon>Hyphomicrobiales</taxon>
        <taxon>Nitrobacteraceae</taxon>
        <taxon>Bradyrhizobium</taxon>
    </lineage>
</organism>
<evidence type="ECO:0000313" key="1">
    <source>
        <dbReference type="EMBL" id="KRR15561.1"/>
    </source>
</evidence>
<gene>
    <name evidence="1" type="ORF">CQ14_04505</name>
</gene>
<name>A0A0R3M6E2_9BRAD</name>
<comment type="caution">
    <text evidence="1">The sequence shown here is derived from an EMBL/GenBank/DDBJ whole genome shotgun (WGS) entry which is preliminary data.</text>
</comment>
<accession>A0A0R3M6E2</accession>
<dbReference type="RefSeq" id="WP_057863369.1">
    <property type="nucleotide sequence ID" value="NZ_LLYB01000134.1"/>
</dbReference>
<dbReference type="EMBL" id="LLYB01000134">
    <property type="protein sequence ID" value="KRR15561.1"/>
    <property type="molecule type" value="Genomic_DNA"/>
</dbReference>
<dbReference type="OrthoDB" id="4556323at2"/>
<dbReference type="Proteomes" id="UP000051660">
    <property type="component" value="Unassembled WGS sequence"/>
</dbReference>
<sequence>MPNEVAKSVLLINGPRFYSQTDEDYFFARIQSISEIEKVTGVVRDLELIVRRPMDKESLRDLVALMRRYNLDRSPLKPLCDEQQDEYLRNAWTAHG</sequence>
<evidence type="ECO:0000313" key="2">
    <source>
        <dbReference type="Proteomes" id="UP000051660"/>
    </source>
</evidence>